<dbReference type="InterPro" id="IPR037185">
    <property type="entry name" value="EmrE-like"/>
</dbReference>
<keyword evidence="6" id="KW-1185">Reference proteome</keyword>
<sequence length="254" mass="28695">MVDIAKARNDFPMLTQEMQGKPLVYLDTAATAHKPSLVIDTMTDFLKTRYGTVHRAVYDLAIHATEAYHGVREKIRLLLNAAKPEEIIFTRGTTESINLVASSFGKAFFFLSWPEIALLTAAVSSVYGWILLRQFVAHKGVGTWTVNGYAMAIGGVLTLIYSRMVETWNPLPVWNTVGFLETGIALLIISNLICYNLYGHLLKKYTATFMSFSGFSTPIFVAIFGWIFLKEVVPWEFWLSFSILFVGLFIFHRE</sequence>
<dbReference type="PANTHER" id="PTHR43586:SF8">
    <property type="entry name" value="CYSTEINE DESULFURASE 1, CHLOROPLASTIC"/>
    <property type="match status" value="1"/>
</dbReference>
<keyword evidence="2" id="KW-1133">Transmembrane helix</keyword>
<feature type="domain" description="EamA" evidence="4">
    <location>
        <begin position="114"/>
        <end position="250"/>
    </location>
</feature>
<dbReference type="InterPro" id="IPR000192">
    <property type="entry name" value="Aminotrans_V_dom"/>
</dbReference>
<dbReference type="GO" id="GO:0008483">
    <property type="term" value="F:transaminase activity"/>
    <property type="evidence" value="ECO:0007669"/>
    <property type="project" value="UniProtKB-KW"/>
</dbReference>
<feature type="transmembrane region" description="Helical" evidence="2">
    <location>
        <begin position="235"/>
        <end position="251"/>
    </location>
</feature>
<accession>A0ABS3ASR9</accession>
<reference evidence="5 6" key="1">
    <citation type="submission" date="2021-02" db="EMBL/GenBank/DDBJ databases">
        <title>Activity-based single-cell genomes from oceanic crustal fluid captures similar information to metagenomic and metatranscriptomic surveys with orders of magnitude less sampling.</title>
        <authorList>
            <person name="D'Angelo T.S."/>
            <person name="Orcutt B.N."/>
        </authorList>
    </citation>
    <scope>NUCLEOTIDE SEQUENCE [LARGE SCALE GENOMIC DNA]</scope>
    <source>
        <strain evidence="5">AH-315-G07</strain>
    </source>
</reference>
<dbReference type="Pfam" id="PF00266">
    <property type="entry name" value="Aminotran_5"/>
    <property type="match status" value="1"/>
</dbReference>
<dbReference type="InterPro" id="IPR015421">
    <property type="entry name" value="PyrdxlP-dep_Trfase_major"/>
</dbReference>
<evidence type="ECO:0000256" key="2">
    <source>
        <dbReference type="SAM" id="Phobius"/>
    </source>
</evidence>
<dbReference type="PANTHER" id="PTHR43586">
    <property type="entry name" value="CYSTEINE DESULFURASE"/>
    <property type="match status" value="1"/>
</dbReference>
<evidence type="ECO:0000259" key="3">
    <source>
        <dbReference type="Pfam" id="PF00266"/>
    </source>
</evidence>
<feature type="transmembrane region" description="Helical" evidence="2">
    <location>
        <begin position="144"/>
        <end position="161"/>
    </location>
</feature>
<comment type="caution">
    <text evidence="5">The sequence shown here is derived from an EMBL/GenBank/DDBJ whole genome shotgun (WGS) entry which is preliminary data.</text>
</comment>
<gene>
    <name evidence="5" type="ORF">JYU14_03765</name>
</gene>
<dbReference type="SUPFAM" id="SSF103481">
    <property type="entry name" value="Multidrug resistance efflux transporter EmrE"/>
    <property type="match status" value="1"/>
</dbReference>
<evidence type="ECO:0000313" key="6">
    <source>
        <dbReference type="Proteomes" id="UP000722121"/>
    </source>
</evidence>
<feature type="transmembrane region" description="Helical" evidence="2">
    <location>
        <begin position="173"/>
        <end position="195"/>
    </location>
</feature>
<dbReference type="InterPro" id="IPR015422">
    <property type="entry name" value="PyrdxlP-dep_Trfase_small"/>
</dbReference>
<keyword evidence="5" id="KW-0808">Transferase</keyword>
<name>A0ABS3ASR9_9BACT</name>
<keyword evidence="2" id="KW-0812">Transmembrane</keyword>
<dbReference type="InterPro" id="IPR015424">
    <property type="entry name" value="PyrdxlP-dep_Trfase"/>
</dbReference>
<dbReference type="Gene3D" id="3.40.640.10">
    <property type="entry name" value="Type I PLP-dependent aspartate aminotransferase-like (Major domain)"/>
    <property type="match status" value="1"/>
</dbReference>
<feature type="transmembrane region" description="Helical" evidence="2">
    <location>
        <begin position="207"/>
        <end position="229"/>
    </location>
</feature>
<dbReference type="Gene3D" id="3.90.1150.10">
    <property type="entry name" value="Aspartate Aminotransferase, domain 1"/>
    <property type="match status" value="1"/>
</dbReference>
<keyword evidence="5" id="KW-0032">Aminotransferase</keyword>
<keyword evidence="2" id="KW-0472">Membrane</keyword>
<protein>
    <submittedName>
        <fullName evidence="5">Aminotransferase class V-fold PLP-dependent enzyme</fullName>
    </submittedName>
</protein>
<evidence type="ECO:0000256" key="1">
    <source>
        <dbReference type="ARBA" id="ARBA00022898"/>
    </source>
</evidence>
<dbReference type="Pfam" id="PF00892">
    <property type="entry name" value="EamA"/>
    <property type="match status" value="1"/>
</dbReference>
<dbReference type="InterPro" id="IPR000620">
    <property type="entry name" value="EamA_dom"/>
</dbReference>
<evidence type="ECO:0000313" key="5">
    <source>
        <dbReference type="EMBL" id="MBN4067182.1"/>
    </source>
</evidence>
<dbReference type="Proteomes" id="UP000722121">
    <property type="component" value="Unassembled WGS sequence"/>
</dbReference>
<keyword evidence="1" id="KW-0663">Pyridoxal phosphate</keyword>
<evidence type="ECO:0000259" key="4">
    <source>
        <dbReference type="Pfam" id="PF00892"/>
    </source>
</evidence>
<organism evidence="5 6">
    <name type="scientific">Simkania negevensis</name>
    <dbReference type="NCBI Taxonomy" id="83561"/>
    <lineage>
        <taxon>Bacteria</taxon>
        <taxon>Pseudomonadati</taxon>
        <taxon>Chlamydiota</taxon>
        <taxon>Chlamydiia</taxon>
        <taxon>Parachlamydiales</taxon>
        <taxon>Simkaniaceae</taxon>
        <taxon>Simkania</taxon>
    </lineage>
</organism>
<feature type="domain" description="Aminotransferase class V" evidence="3">
    <location>
        <begin position="24"/>
        <end position="107"/>
    </location>
</feature>
<dbReference type="SUPFAM" id="SSF53383">
    <property type="entry name" value="PLP-dependent transferases"/>
    <property type="match status" value="1"/>
</dbReference>
<proteinExistence type="predicted"/>
<feature type="non-terminal residue" evidence="5">
    <location>
        <position position="254"/>
    </location>
</feature>
<feature type="transmembrane region" description="Helical" evidence="2">
    <location>
        <begin position="108"/>
        <end position="132"/>
    </location>
</feature>
<dbReference type="EMBL" id="JAFITR010000078">
    <property type="protein sequence ID" value="MBN4067182.1"/>
    <property type="molecule type" value="Genomic_DNA"/>
</dbReference>